<accession>A0AAD9PTU5</accession>
<protein>
    <submittedName>
        <fullName evidence="2">Uncharacterized protein</fullName>
    </submittedName>
</protein>
<comment type="caution">
    <text evidence="2">The sequence shown here is derived from an EMBL/GenBank/DDBJ whole genome shotgun (WGS) entry which is preliminary data.</text>
</comment>
<reference evidence="2" key="1">
    <citation type="journal article" date="2023" name="G3 (Bethesda)">
        <title>Whole genome assembly and annotation of the endangered Caribbean coral Acropora cervicornis.</title>
        <authorList>
            <person name="Selwyn J.D."/>
            <person name="Vollmer S.V."/>
        </authorList>
    </citation>
    <scope>NUCLEOTIDE SEQUENCE</scope>
    <source>
        <strain evidence="2">K2</strain>
    </source>
</reference>
<sequence length="773" mass="85213">MASLSCSFAAHSQKNCDISNRYPGVKDFFPLTTCKKDIRSHLRTIKVGQTSLPTEKDLILARTGPFREDGANMTICPAHRAELGIFWRPRRKCAHPLHGNRKGKPGRGASLAMKEEIMAKWNTLVPIGADHHTAIQIDQPSNVLFVEDTGEPSRAADAEDVSETAISQEPLVSGESGRLPEMQFPTLVEGRAPFSLSHVQGPHRKRSCMNEQTSLQINKPSTADDNGSDVFSSGSQESLTAGETSTEWQPTPQIQMKLHSLNNFLRQAGDGRVSPIRSQLSTDVNNISSPTARYYRRKGVQAVESGLDAIAPGQKRWLLQQVMEACSHTTTGPDINTSERTLLSRLVTLYNEASNWYTRQQILGGSMKRGNTLSVPVQDVAYGTKNLKLSDGETIEIPNVVRTVVASRLVHLYQSYCAESGFSEPIGRSTLSNILKVKVNVNDLMSIKLICAASQKKSLAGLDSIQANGVLAFTALDDATNKLCALGMLFLQRPILYRTDLFGRWIIKRGNDQEEELRHDARPYVHLFEECTQNWFAVASIIEHTLTTVKEANPSLQEAFLRSDNNGCYHCAYLILSLPSLGDRAGMKIARYDFSDPQAGKDVCDRRIASVKSHMRRYINEGHDIRSAANMKAAIDSYGGVKGCQAAVVNVQEHNQTMKKHKMSGIQALNNFSLESEGLRVWKAYNVGPGKLFSSVQVKGFGTPQGPTDLCVVQPFSIPRVQIGAFRSTTRRAVLRQAHPSTSQSQVVEDEPPAGEATKVYFSCPEDGCTKTY</sequence>
<evidence type="ECO:0000313" key="2">
    <source>
        <dbReference type="EMBL" id="KAK2548981.1"/>
    </source>
</evidence>
<gene>
    <name evidence="2" type="ORF">P5673_030601</name>
</gene>
<dbReference type="EMBL" id="JARQWQ010000133">
    <property type="protein sequence ID" value="KAK2548981.1"/>
    <property type="molecule type" value="Genomic_DNA"/>
</dbReference>
<evidence type="ECO:0000313" key="3">
    <source>
        <dbReference type="Proteomes" id="UP001249851"/>
    </source>
</evidence>
<keyword evidence="3" id="KW-1185">Reference proteome</keyword>
<dbReference type="PANTHER" id="PTHR33845:SF1">
    <property type="entry name" value="C2H2-TYPE DOMAIN-CONTAINING PROTEIN"/>
    <property type="match status" value="1"/>
</dbReference>
<name>A0AAD9PTU5_ACRCE</name>
<dbReference type="PANTHER" id="PTHR33845">
    <property type="entry name" value="C2H2-TYPE DOMAIN-CONTAINING PROTEIN"/>
    <property type="match status" value="1"/>
</dbReference>
<reference evidence="2" key="2">
    <citation type="journal article" date="2023" name="Science">
        <title>Genomic signatures of disease resistance in endangered staghorn corals.</title>
        <authorList>
            <person name="Vollmer S.V."/>
            <person name="Selwyn J.D."/>
            <person name="Despard B.A."/>
            <person name="Roesel C.L."/>
        </authorList>
    </citation>
    <scope>NUCLEOTIDE SEQUENCE</scope>
    <source>
        <strain evidence="2">K2</strain>
    </source>
</reference>
<dbReference type="AlphaFoldDB" id="A0AAD9PTU5"/>
<feature type="region of interest" description="Disordered" evidence="1">
    <location>
        <begin position="217"/>
        <end position="249"/>
    </location>
</feature>
<organism evidence="2 3">
    <name type="scientific">Acropora cervicornis</name>
    <name type="common">Staghorn coral</name>
    <dbReference type="NCBI Taxonomy" id="6130"/>
    <lineage>
        <taxon>Eukaryota</taxon>
        <taxon>Metazoa</taxon>
        <taxon>Cnidaria</taxon>
        <taxon>Anthozoa</taxon>
        <taxon>Hexacorallia</taxon>
        <taxon>Scleractinia</taxon>
        <taxon>Astrocoeniina</taxon>
        <taxon>Acroporidae</taxon>
        <taxon>Acropora</taxon>
    </lineage>
</organism>
<evidence type="ECO:0000256" key="1">
    <source>
        <dbReference type="SAM" id="MobiDB-lite"/>
    </source>
</evidence>
<proteinExistence type="predicted"/>
<dbReference type="Proteomes" id="UP001249851">
    <property type="component" value="Unassembled WGS sequence"/>
</dbReference>